<dbReference type="InterPro" id="IPR051179">
    <property type="entry name" value="WD_repeat_multifunction"/>
</dbReference>
<evidence type="ECO:0000256" key="3">
    <source>
        <dbReference type="PROSITE-ProRule" id="PRU00221"/>
    </source>
</evidence>
<keyword evidence="1 3" id="KW-0853">WD repeat</keyword>
<keyword evidence="2" id="KW-0677">Repeat</keyword>
<feature type="repeat" description="WD" evidence="3">
    <location>
        <begin position="164"/>
        <end position="205"/>
    </location>
</feature>
<name>A0A8J5JTS2_HOMAM</name>
<organism evidence="4 5">
    <name type="scientific">Homarus americanus</name>
    <name type="common">American lobster</name>
    <dbReference type="NCBI Taxonomy" id="6706"/>
    <lineage>
        <taxon>Eukaryota</taxon>
        <taxon>Metazoa</taxon>
        <taxon>Ecdysozoa</taxon>
        <taxon>Arthropoda</taxon>
        <taxon>Crustacea</taxon>
        <taxon>Multicrustacea</taxon>
        <taxon>Malacostraca</taxon>
        <taxon>Eumalacostraca</taxon>
        <taxon>Eucarida</taxon>
        <taxon>Decapoda</taxon>
        <taxon>Pleocyemata</taxon>
        <taxon>Astacidea</taxon>
        <taxon>Nephropoidea</taxon>
        <taxon>Nephropidae</taxon>
        <taxon>Homarus</taxon>
    </lineage>
</organism>
<proteinExistence type="predicted"/>
<dbReference type="AlphaFoldDB" id="A0A8J5JTS2"/>
<evidence type="ECO:0000256" key="1">
    <source>
        <dbReference type="ARBA" id="ARBA00022574"/>
    </source>
</evidence>
<keyword evidence="5" id="KW-1185">Reference proteome</keyword>
<comment type="caution">
    <text evidence="4">The sequence shown here is derived from an EMBL/GenBank/DDBJ whole genome shotgun (WGS) entry which is preliminary data.</text>
</comment>
<dbReference type="PANTHER" id="PTHR19857:SF19">
    <property type="entry name" value="26S PROTEASOME REGULATORY SUBUNIT RPN14"/>
    <property type="match status" value="1"/>
</dbReference>
<accession>A0A8J5JTS2</accession>
<evidence type="ECO:0000256" key="2">
    <source>
        <dbReference type="ARBA" id="ARBA00022737"/>
    </source>
</evidence>
<dbReference type="OrthoDB" id="27537at2759"/>
<sequence length="385" mass="40878">MAGPKSVLVIQSDWHDSLRDNDSSAWILHKPLGQKAVYGKVGGLSTDAVFTVHSRTERTISVTHQPSGLSTVFIAPIATFNNIHSKSVLCLDVANGGLGVSVSTENKLHVWETKSGLVRRVLEGHLFDVYTCSLFPSGLVVLSGGGDMQLRIWDAVTGACPVVLKGHTGAVLDTAIVDRGKNIISVSKDGTAKLWNCAQAKCIATLLKAESIINCCAISDVTGVINLPTPAEVPDELEHCSAGKVLLVGCEEATVYLVAVESRSLMGSFSVGATVLSVCWATSTQGVAGLSDGRLVVIDAVSLTTRPLAHHSTSPVESLTPHCGGILAGRRDGICQFYSLDGSSTYQLTGSDCDPIYKIGTDNNYIYTACRDGMIRKYRSRDINV</sequence>
<dbReference type="SMART" id="SM00320">
    <property type="entry name" value="WD40"/>
    <property type="match status" value="6"/>
</dbReference>
<dbReference type="PANTHER" id="PTHR19857">
    <property type="entry name" value="MITOCHONDRIAL DIVISION PROTEIN 1-RELATED"/>
    <property type="match status" value="1"/>
</dbReference>
<feature type="repeat" description="WD" evidence="3">
    <location>
        <begin position="122"/>
        <end position="154"/>
    </location>
</feature>
<evidence type="ECO:0000313" key="5">
    <source>
        <dbReference type="Proteomes" id="UP000747542"/>
    </source>
</evidence>
<reference evidence="4" key="1">
    <citation type="journal article" date="2021" name="Sci. Adv.">
        <title>The American lobster genome reveals insights on longevity, neural, and immune adaptations.</title>
        <authorList>
            <person name="Polinski J.M."/>
            <person name="Zimin A.V."/>
            <person name="Clark K.F."/>
            <person name="Kohn A.B."/>
            <person name="Sadowski N."/>
            <person name="Timp W."/>
            <person name="Ptitsyn A."/>
            <person name="Khanna P."/>
            <person name="Romanova D.Y."/>
            <person name="Williams P."/>
            <person name="Greenwood S.J."/>
            <person name="Moroz L.L."/>
            <person name="Walt D.R."/>
            <person name="Bodnar A.G."/>
        </authorList>
    </citation>
    <scope>NUCLEOTIDE SEQUENCE</scope>
    <source>
        <strain evidence="4">GMGI-L3</strain>
    </source>
</reference>
<dbReference type="Pfam" id="PF00400">
    <property type="entry name" value="WD40"/>
    <property type="match status" value="2"/>
</dbReference>
<protein>
    <submittedName>
        <fullName evidence="4">Proteasomal ATPase-associated factor 1-like</fullName>
    </submittedName>
</protein>
<dbReference type="InterPro" id="IPR001680">
    <property type="entry name" value="WD40_rpt"/>
</dbReference>
<dbReference type="Proteomes" id="UP000747542">
    <property type="component" value="Unassembled WGS sequence"/>
</dbReference>
<dbReference type="PROSITE" id="PS50294">
    <property type="entry name" value="WD_REPEATS_REGION"/>
    <property type="match status" value="2"/>
</dbReference>
<dbReference type="PROSITE" id="PS50082">
    <property type="entry name" value="WD_REPEATS_2"/>
    <property type="match status" value="2"/>
</dbReference>
<evidence type="ECO:0000313" key="4">
    <source>
        <dbReference type="EMBL" id="KAG7161943.1"/>
    </source>
</evidence>
<dbReference type="EMBL" id="JAHLQT010028706">
    <property type="protein sequence ID" value="KAG7161943.1"/>
    <property type="molecule type" value="Genomic_DNA"/>
</dbReference>
<gene>
    <name evidence="4" type="primary">PAAF1-L</name>
    <name evidence="4" type="ORF">Hamer_G019958</name>
</gene>